<organism evidence="1 2">
    <name type="scientific">Runella slithyformis (strain ATCC 29530 / DSM 19594 / LMG 11500 / NCIMB 11436 / LSU 4)</name>
    <dbReference type="NCBI Taxonomy" id="761193"/>
    <lineage>
        <taxon>Bacteria</taxon>
        <taxon>Pseudomonadati</taxon>
        <taxon>Bacteroidota</taxon>
        <taxon>Cytophagia</taxon>
        <taxon>Cytophagales</taxon>
        <taxon>Spirosomataceae</taxon>
        <taxon>Runella</taxon>
    </lineage>
</organism>
<evidence type="ECO:0000313" key="1">
    <source>
        <dbReference type="EMBL" id="AEI48393.1"/>
    </source>
</evidence>
<proteinExistence type="predicted"/>
<gene>
    <name evidence="1" type="ordered locus">Runsl_1975</name>
</gene>
<dbReference type="Proteomes" id="UP000000493">
    <property type="component" value="Chromosome"/>
</dbReference>
<keyword evidence="2" id="KW-1185">Reference proteome</keyword>
<protein>
    <submittedName>
        <fullName evidence="1">Uncharacterized protein</fullName>
    </submittedName>
</protein>
<reference evidence="2" key="1">
    <citation type="submission" date="2011-06" db="EMBL/GenBank/DDBJ databases">
        <title>The complete genome of chromosome of Runella slithyformis DSM 19594.</title>
        <authorList>
            <consortium name="US DOE Joint Genome Institute (JGI-PGF)"/>
            <person name="Lucas S."/>
            <person name="Han J."/>
            <person name="Lapidus A."/>
            <person name="Bruce D."/>
            <person name="Goodwin L."/>
            <person name="Pitluck S."/>
            <person name="Peters L."/>
            <person name="Kyrpides N."/>
            <person name="Mavromatis K."/>
            <person name="Ivanova N."/>
            <person name="Ovchinnikova G."/>
            <person name="Zhang X."/>
            <person name="Misra M."/>
            <person name="Detter J.C."/>
            <person name="Tapia R."/>
            <person name="Han C."/>
            <person name="Land M."/>
            <person name="Hauser L."/>
            <person name="Markowitz V."/>
            <person name="Cheng J.-F."/>
            <person name="Hugenholtz P."/>
            <person name="Woyke T."/>
            <person name="Wu D."/>
            <person name="Tindall B."/>
            <person name="Faehrich R."/>
            <person name="Brambilla E."/>
            <person name="Klenk H.-P."/>
            <person name="Eisen J.A."/>
        </authorList>
    </citation>
    <scope>NUCLEOTIDE SEQUENCE [LARGE SCALE GENOMIC DNA]</scope>
    <source>
        <strain evidence="2">ATCC 29530 / DSM 19594 / LMG 11500 / NCIMB 11436 / LSU 4</strain>
    </source>
</reference>
<dbReference type="KEGG" id="rsi:Runsl_1975"/>
<reference evidence="1 2" key="2">
    <citation type="journal article" date="2012" name="Stand. Genomic Sci.">
        <title>Complete genome sequence of the aquatic bacterium Runella slithyformis type strain (LSU 4(T)).</title>
        <authorList>
            <person name="Copeland A."/>
            <person name="Zhang X."/>
            <person name="Misra M."/>
            <person name="Lapidus A."/>
            <person name="Nolan M."/>
            <person name="Lucas S."/>
            <person name="Deshpande S."/>
            <person name="Cheng J.F."/>
            <person name="Tapia R."/>
            <person name="Goodwin L.A."/>
            <person name="Pitluck S."/>
            <person name="Liolios K."/>
            <person name="Pagani I."/>
            <person name="Ivanova N."/>
            <person name="Mikhailova N."/>
            <person name="Pati A."/>
            <person name="Chen A."/>
            <person name="Palaniappan K."/>
            <person name="Land M."/>
            <person name="Hauser L."/>
            <person name="Pan C."/>
            <person name="Jeffries C.D."/>
            <person name="Detter J.C."/>
            <person name="Brambilla E.M."/>
            <person name="Rohde M."/>
            <person name="Djao O.D."/>
            <person name="Goker M."/>
            <person name="Sikorski J."/>
            <person name="Tindall B.J."/>
            <person name="Woyke T."/>
            <person name="Bristow J."/>
            <person name="Eisen J.A."/>
            <person name="Markowitz V."/>
            <person name="Hugenholtz P."/>
            <person name="Kyrpides N.C."/>
            <person name="Klenk H.P."/>
            <person name="Mavromatis K."/>
        </authorList>
    </citation>
    <scope>NUCLEOTIDE SEQUENCE [LARGE SCALE GENOMIC DNA]</scope>
    <source>
        <strain evidence="2">ATCC 29530 / DSM 19594 / LMG 11500 / NCIMB 11436 / LSU 4</strain>
    </source>
</reference>
<name>A0A7U4E5E9_RUNSL</name>
<accession>A0A7U4E5E9</accession>
<dbReference type="EMBL" id="CP002859">
    <property type="protein sequence ID" value="AEI48393.1"/>
    <property type="molecule type" value="Genomic_DNA"/>
</dbReference>
<dbReference type="AlphaFoldDB" id="A0A7U4E5E9"/>
<evidence type="ECO:0000313" key="2">
    <source>
        <dbReference type="Proteomes" id="UP000000493"/>
    </source>
</evidence>
<sequence>MRYFVFWHSYWVNVQRLLKELYFTEITNQLIYKSFKCLQPNY</sequence>